<dbReference type="AlphaFoldDB" id="A0A497VDF9"/>
<dbReference type="GO" id="GO:0046872">
    <property type="term" value="F:metal ion binding"/>
    <property type="evidence" value="ECO:0007669"/>
    <property type="project" value="UniProtKB-KW"/>
</dbReference>
<dbReference type="PANTHER" id="PTHR33337:SF30">
    <property type="entry name" value="DUF636 DOMAIN PROTEIN (AFU_ORTHOLOGUE AFUA_1G03180)"/>
    <property type="match status" value="1"/>
</dbReference>
<feature type="domain" description="CENP-V/GFA" evidence="5">
    <location>
        <begin position="5"/>
        <end position="122"/>
    </location>
</feature>
<proteinExistence type="inferred from homology"/>
<evidence type="ECO:0000256" key="2">
    <source>
        <dbReference type="ARBA" id="ARBA00022723"/>
    </source>
</evidence>
<dbReference type="PROSITE" id="PS51891">
    <property type="entry name" value="CENP_V_GFA"/>
    <property type="match status" value="1"/>
</dbReference>
<evidence type="ECO:0000313" key="6">
    <source>
        <dbReference type="EMBL" id="RLJ41332.1"/>
    </source>
</evidence>
<keyword evidence="2" id="KW-0479">Metal-binding</keyword>
<keyword evidence="4" id="KW-0456">Lyase</keyword>
<sequence>MNSIVSGRCLCGASRYEFSNDVKFAIRCYCRDCQQISGGGHLPQIAVPSEAFSPRGNVKTYQTKSDAGNTVEVSFCGDCGSPLYKATSKMPDVKFLCAGSLAVDLVDEPFQKVFEDCRRVWDM</sequence>
<evidence type="ECO:0000259" key="5">
    <source>
        <dbReference type="PROSITE" id="PS51891"/>
    </source>
</evidence>
<protein>
    <recommendedName>
        <fullName evidence="5">CENP-V/GFA domain-containing protein</fullName>
    </recommendedName>
</protein>
<dbReference type="InterPro" id="IPR011057">
    <property type="entry name" value="Mss4-like_sf"/>
</dbReference>
<keyword evidence="3" id="KW-0862">Zinc</keyword>
<dbReference type="GO" id="GO:0016846">
    <property type="term" value="F:carbon-sulfur lyase activity"/>
    <property type="evidence" value="ECO:0007669"/>
    <property type="project" value="InterPro"/>
</dbReference>
<dbReference type="Gene3D" id="3.90.1590.10">
    <property type="entry name" value="glutathione-dependent formaldehyde- activating enzyme (gfa)"/>
    <property type="match status" value="1"/>
</dbReference>
<dbReference type="InterPro" id="IPR006913">
    <property type="entry name" value="CENP-V/GFA"/>
</dbReference>
<comment type="caution">
    <text evidence="6">The sequence shown here is derived from an EMBL/GenBank/DDBJ whole genome shotgun (WGS) entry which is preliminary data.</text>
</comment>
<comment type="similarity">
    <text evidence="1">Belongs to the Gfa family.</text>
</comment>
<name>A0A497VDF9_9RHOB</name>
<evidence type="ECO:0000256" key="4">
    <source>
        <dbReference type="ARBA" id="ARBA00023239"/>
    </source>
</evidence>
<evidence type="ECO:0000313" key="7">
    <source>
        <dbReference type="Proteomes" id="UP000269157"/>
    </source>
</evidence>
<organism evidence="6 7">
    <name type="scientific">Litoreibacter meonggei</name>
    <dbReference type="NCBI Taxonomy" id="1049199"/>
    <lineage>
        <taxon>Bacteria</taxon>
        <taxon>Pseudomonadati</taxon>
        <taxon>Pseudomonadota</taxon>
        <taxon>Alphaproteobacteria</taxon>
        <taxon>Rhodobacterales</taxon>
        <taxon>Roseobacteraceae</taxon>
        <taxon>Litoreibacter</taxon>
    </lineage>
</organism>
<dbReference type="SUPFAM" id="SSF51316">
    <property type="entry name" value="Mss4-like"/>
    <property type="match status" value="1"/>
</dbReference>
<dbReference type="Pfam" id="PF04828">
    <property type="entry name" value="GFA"/>
    <property type="match status" value="1"/>
</dbReference>
<dbReference type="Proteomes" id="UP000269157">
    <property type="component" value="Unassembled WGS sequence"/>
</dbReference>
<reference evidence="6 7" key="1">
    <citation type="submission" date="2018-10" db="EMBL/GenBank/DDBJ databases">
        <title>Genomic Encyclopedia of Archaeal and Bacterial Type Strains, Phase II (KMG-II): from individual species to whole genera.</title>
        <authorList>
            <person name="Goeker M."/>
        </authorList>
    </citation>
    <scope>NUCLEOTIDE SEQUENCE [LARGE SCALE GENOMIC DNA]</scope>
    <source>
        <strain evidence="6 7">DSM 29466</strain>
    </source>
</reference>
<keyword evidence="7" id="KW-1185">Reference proteome</keyword>
<dbReference type="RefSeq" id="WP_121026221.1">
    <property type="nucleotide sequence ID" value="NZ_RCCE01000005.1"/>
</dbReference>
<gene>
    <name evidence="6" type="ORF">BCF46_3124</name>
</gene>
<evidence type="ECO:0000256" key="1">
    <source>
        <dbReference type="ARBA" id="ARBA00005495"/>
    </source>
</evidence>
<dbReference type="OrthoDB" id="9807246at2"/>
<evidence type="ECO:0000256" key="3">
    <source>
        <dbReference type="ARBA" id="ARBA00022833"/>
    </source>
</evidence>
<accession>A0A497VDF9</accession>
<dbReference type="EMBL" id="RCCE01000005">
    <property type="protein sequence ID" value="RLJ41332.1"/>
    <property type="molecule type" value="Genomic_DNA"/>
</dbReference>
<dbReference type="PANTHER" id="PTHR33337">
    <property type="entry name" value="GFA DOMAIN-CONTAINING PROTEIN"/>
    <property type="match status" value="1"/>
</dbReference>